<dbReference type="AlphaFoldDB" id="A0A9P4JYC1"/>
<evidence type="ECO:0000313" key="2">
    <source>
        <dbReference type="Proteomes" id="UP000800093"/>
    </source>
</evidence>
<evidence type="ECO:0008006" key="3">
    <source>
        <dbReference type="Google" id="ProtNLM"/>
    </source>
</evidence>
<proteinExistence type="predicted"/>
<protein>
    <recommendedName>
        <fullName evidence="3">Tetratricopeptide repeat protein</fullName>
    </recommendedName>
</protein>
<comment type="caution">
    <text evidence="1">The sequence shown here is derived from an EMBL/GenBank/DDBJ whole genome shotgun (WGS) entry which is preliminary data.</text>
</comment>
<gene>
    <name evidence="1" type="ORF">CC78DRAFT_150203</name>
</gene>
<reference evidence="2" key="1">
    <citation type="journal article" date="2020" name="Stud. Mycol.">
        <title>101 Dothideomycetes genomes: A test case for predicting lifestyles and emergence of pathogens.</title>
        <authorList>
            <person name="Haridas S."/>
            <person name="Albert R."/>
            <person name="Binder M."/>
            <person name="Bloem J."/>
            <person name="LaButti K."/>
            <person name="Salamov A."/>
            <person name="Andreopoulos B."/>
            <person name="Baker S."/>
            <person name="Barry K."/>
            <person name="Bills G."/>
            <person name="Bluhm B."/>
            <person name="Cannon C."/>
            <person name="Castanera R."/>
            <person name="Culley D."/>
            <person name="Daum C."/>
            <person name="Ezra D."/>
            <person name="Gonzalez J."/>
            <person name="Henrissat B."/>
            <person name="Kuo A."/>
            <person name="Liang C."/>
            <person name="Lipzen A."/>
            <person name="Lutzoni F."/>
            <person name="Magnuson J."/>
            <person name="Mondo S."/>
            <person name="Nolan M."/>
            <person name="Ohm R."/>
            <person name="Pangilinan J."/>
            <person name="Park H.-J."/>
            <person name="Ramirez L."/>
            <person name="Alfaro M."/>
            <person name="Sun H."/>
            <person name="Tritt A."/>
            <person name="Yoshinaga Y."/>
            <person name="Zwiers L.-H."/>
            <person name="Turgeon B."/>
            <person name="Goodwin S."/>
            <person name="Spatafora J."/>
            <person name="Crous P."/>
            <person name="Grigoriev I."/>
        </authorList>
    </citation>
    <scope>NUCLEOTIDE SEQUENCE [LARGE SCALE GENOMIC DNA]</scope>
    <source>
        <strain evidence="2">CBS 304.66</strain>
    </source>
</reference>
<organism evidence="1 2">
    <name type="scientific">Lojkania enalia</name>
    <dbReference type="NCBI Taxonomy" id="147567"/>
    <lineage>
        <taxon>Eukaryota</taxon>
        <taxon>Fungi</taxon>
        <taxon>Dikarya</taxon>
        <taxon>Ascomycota</taxon>
        <taxon>Pezizomycotina</taxon>
        <taxon>Dothideomycetes</taxon>
        <taxon>Pleosporomycetidae</taxon>
        <taxon>Pleosporales</taxon>
        <taxon>Pleosporales incertae sedis</taxon>
        <taxon>Lojkania</taxon>
    </lineage>
</organism>
<keyword evidence="2" id="KW-1185">Reference proteome</keyword>
<dbReference type="EMBL" id="ML986787">
    <property type="protein sequence ID" value="KAF2258080.1"/>
    <property type="molecule type" value="Genomic_DNA"/>
</dbReference>
<dbReference type="Proteomes" id="UP000800093">
    <property type="component" value="Unassembled WGS sequence"/>
</dbReference>
<accession>A0A9P4JYC1</accession>
<evidence type="ECO:0000313" key="1">
    <source>
        <dbReference type="EMBL" id="KAF2258080.1"/>
    </source>
</evidence>
<name>A0A9P4JYC1_9PLEO</name>
<dbReference type="InterPro" id="IPR011990">
    <property type="entry name" value="TPR-like_helical_dom_sf"/>
</dbReference>
<dbReference type="Gene3D" id="1.25.40.10">
    <property type="entry name" value="Tetratricopeptide repeat domain"/>
    <property type="match status" value="1"/>
</dbReference>
<sequence length="155" mass="18110">MGILYTHPLADAKADTDGYKMHTVLYKWCYHVLNANKSREMFSLAAAMIYGYIHYNRDSDFWEKQRRTRSHAMSIGSWIMLLSSGNTADRKYEVSELYTQSIQEYENRLGTSSLDSYYPLHNLGNVYWRQGKLNDGESFAKSGITSIRARTRRIW</sequence>